<dbReference type="RefSeq" id="WP_063805905.1">
    <property type="nucleotide sequence ID" value="NZ_LNCD01000031.1"/>
</dbReference>
<dbReference type="AlphaFoldDB" id="A0A109JY97"/>
<comment type="caution">
    <text evidence="1">The sequence shown here is derived from an EMBL/GenBank/DDBJ whole genome shotgun (WGS) entry which is preliminary data.</text>
</comment>
<protein>
    <recommendedName>
        <fullName evidence="3">Host attachment protein</fullName>
    </recommendedName>
</protein>
<dbReference type="Proteomes" id="UP000068164">
    <property type="component" value="Unassembled WGS sequence"/>
</dbReference>
<proteinExistence type="predicted"/>
<organism evidence="1 2">
    <name type="scientific">Rhizobium altiplani</name>
    <dbReference type="NCBI Taxonomy" id="1864509"/>
    <lineage>
        <taxon>Bacteria</taxon>
        <taxon>Pseudomonadati</taxon>
        <taxon>Pseudomonadota</taxon>
        <taxon>Alphaproteobacteria</taxon>
        <taxon>Hyphomicrobiales</taxon>
        <taxon>Rhizobiaceae</taxon>
        <taxon>Rhizobium/Agrobacterium group</taxon>
        <taxon>Rhizobium</taxon>
    </lineage>
</organism>
<dbReference type="OrthoDB" id="9812459at2"/>
<sequence length="151" mass="16484">MDKIRIRAKDWILVCDGSKALLLRNDGDAQNLNLVEIRMTTHEGVPTHELGDDRPGRVYGAAGGARSAVEAPDLHERDEQNFLAGLASELANDIAGGTLRRLLVVAPPRALGILRPNLASIAKDVIVGEIAKDFTKMPIQEIETRLEAYNH</sequence>
<gene>
    <name evidence="1" type="ORF">AS026_31250</name>
</gene>
<dbReference type="EMBL" id="LNCD01000031">
    <property type="protein sequence ID" value="KWV57119.1"/>
    <property type="molecule type" value="Genomic_DNA"/>
</dbReference>
<keyword evidence="2" id="KW-1185">Reference proteome</keyword>
<dbReference type="InterPro" id="IPR041374">
    <property type="entry name" value="BaeRF_family12"/>
</dbReference>
<evidence type="ECO:0008006" key="3">
    <source>
        <dbReference type="Google" id="ProtNLM"/>
    </source>
</evidence>
<dbReference type="Pfam" id="PF18856">
    <property type="entry name" value="baeRF_family12"/>
    <property type="match status" value="1"/>
</dbReference>
<evidence type="ECO:0000313" key="2">
    <source>
        <dbReference type="Proteomes" id="UP000068164"/>
    </source>
</evidence>
<evidence type="ECO:0000313" key="1">
    <source>
        <dbReference type="EMBL" id="KWV57119.1"/>
    </source>
</evidence>
<accession>A0A109JY97</accession>
<name>A0A109JY97_9HYPH</name>
<reference evidence="1 2" key="1">
    <citation type="submission" date="2015-11" db="EMBL/GenBank/DDBJ databases">
        <title>Draft Genome Sequence of the Strain BR 10423 (Rhizobium sp.) isolated from nodules of Mimosa pudica.</title>
        <authorList>
            <person name="Barauna A.C."/>
            <person name="Zilli J.E."/>
            <person name="Simoes-Araujo J.L."/>
            <person name="Reis V.M."/>
            <person name="James E.K."/>
            <person name="Reis F.B.Jr."/>
            <person name="Rouws L.F."/>
            <person name="Passos S.R."/>
            <person name="Gois S.R."/>
        </authorList>
    </citation>
    <scope>NUCLEOTIDE SEQUENCE [LARGE SCALE GENOMIC DNA]</scope>
    <source>
        <strain evidence="1 2">BR10423</strain>
    </source>
</reference>